<evidence type="ECO:0000313" key="2">
    <source>
        <dbReference type="EMBL" id="KAF0921948.1"/>
    </source>
</evidence>
<dbReference type="PANTHER" id="PTHR35361">
    <property type="entry name" value="OS08G0443700 PROTEIN"/>
    <property type="match status" value="1"/>
</dbReference>
<protein>
    <submittedName>
        <fullName evidence="2">Uncharacterized protein</fullName>
    </submittedName>
</protein>
<dbReference type="PANTHER" id="PTHR35361:SF2">
    <property type="match status" value="1"/>
</dbReference>
<evidence type="ECO:0000256" key="1">
    <source>
        <dbReference type="SAM" id="MobiDB-lite"/>
    </source>
</evidence>
<accession>A0A6G1EAX9</accession>
<feature type="compositionally biased region" description="Basic and acidic residues" evidence="1">
    <location>
        <begin position="98"/>
        <end position="108"/>
    </location>
</feature>
<dbReference type="Proteomes" id="UP000479710">
    <property type="component" value="Unassembled WGS sequence"/>
</dbReference>
<gene>
    <name evidence="2" type="ORF">E2562_020556</name>
</gene>
<evidence type="ECO:0000313" key="3">
    <source>
        <dbReference type="Proteomes" id="UP000479710"/>
    </source>
</evidence>
<organism evidence="2 3">
    <name type="scientific">Oryza meyeriana var. granulata</name>
    <dbReference type="NCBI Taxonomy" id="110450"/>
    <lineage>
        <taxon>Eukaryota</taxon>
        <taxon>Viridiplantae</taxon>
        <taxon>Streptophyta</taxon>
        <taxon>Embryophyta</taxon>
        <taxon>Tracheophyta</taxon>
        <taxon>Spermatophyta</taxon>
        <taxon>Magnoliopsida</taxon>
        <taxon>Liliopsida</taxon>
        <taxon>Poales</taxon>
        <taxon>Poaceae</taxon>
        <taxon>BOP clade</taxon>
        <taxon>Oryzoideae</taxon>
        <taxon>Oryzeae</taxon>
        <taxon>Oryzinae</taxon>
        <taxon>Oryza</taxon>
        <taxon>Oryza meyeriana</taxon>
    </lineage>
</organism>
<proteinExistence type="predicted"/>
<name>A0A6G1EAX9_9ORYZ</name>
<dbReference type="AlphaFoldDB" id="A0A6G1EAX9"/>
<comment type="caution">
    <text evidence="2">The sequence shown here is derived from an EMBL/GenBank/DDBJ whole genome shotgun (WGS) entry which is preliminary data.</text>
</comment>
<dbReference type="EMBL" id="SPHZ02000004">
    <property type="protein sequence ID" value="KAF0921948.1"/>
    <property type="molecule type" value="Genomic_DNA"/>
</dbReference>
<keyword evidence="3" id="KW-1185">Reference proteome</keyword>
<feature type="region of interest" description="Disordered" evidence="1">
    <location>
        <begin position="1"/>
        <end position="137"/>
    </location>
</feature>
<reference evidence="2 3" key="1">
    <citation type="submission" date="2019-11" db="EMBL/GenBank/DDBJ databases">
        <title>Whole genome sequence of Oryza granulata.</title>
        <authorList>
            <person name="Li W."/>
        </authorList>
    </citation>
    <scope>NUCLEOTIDE SEQUENCE [LARGE SCALE GENOMIC DNA]</scope>
    <source>
        <strain evidence="3">cv. Menghai</strain>
        <tissue evidence="2">Leaf</tissue>
    </source>
</reference>
<sequence>MAAAALSPLPSGGFLRGRRWSTRPGRASSSTSWIEDKLRAGAAPTYGGGGGESKIAGRASLSESWVQDKLSWQRAPESPNAGGGRRKRSPCRTPSADNRCDKKARSADNEDDEEDNEEKFSGPTFSVTPEPKDLPIPTLLLLPHFI</sequence>
<dbReference type="OrthoDB" id="10396631at2759"/>